<gene>
    <name evidence="5" type="ORF">CFD26_106758</name>
</gene>
<dbReference type="PANTHER" id="PTHR24189">
    <property type="entry name" value="MYOTROPHIN"/>
    <property type="match status" value="1"/>
</dbReference>
<feature type="repeat" description="ANK" evidence="3">
    <location>
        <begin position="212"/>
        <end position="244"/>
    </location>
</feature>
<dbReference type="InterPro" id="IPR002110">
    <property type="entry name" value="Ankyrin_rpt"/>
</dbReference>
<feature type="domain" description="F-box" evidence="4">
    <location>
        <begin position="1"/>
        <end position="37"/>
    </location>
</feature>
<evidence type="ECO:0000313" key="6">
    <source>
        <dbReference type="Proteomes" id="UP000215289"/>
    </source>
</evidence>
<dbReference type="Pfam" id="PF12796">
    <property type="entry name" value="Ank_2"/>
    <property type="match status" value="1"/>
</dbReference>
<dbReference type="InterPro" id="IPR036770">
    <property type="entry name" value="Ankyrin_rpt-contain_sf"/>
</dbReference>
<proteinExistence type="predicted"/>
<dbReference type="Pfam" id="PF00023">
    <property type="entry name" value="Ank"/>
    <property type="match status" value="1"/>
</dbReference>
<dbReference type="PROSITE" id="PS50181">
    <property type="entry name" value="FBOX"/>
    <property type="match status" value="1"/>
</dbReference>
<dbReference type="PROSITE" id="PS50088">
    <property type="entry name" value="ANK_REPEAT"/>
    <property type="match status" value="3"/>
</dbReference>
<dbReference type="PANTHER" id="PTHR24189:SF50">
    <property type="entry name" value="ANKYRIN REPEAT AND SOCS BOX PROTEIN 2"/>
    <property type="match status" value="1"/>
</dbReference>
<dbReference type="Gene3D" id="1.25.40.20">
    <property type="entry name" value="Ankyrin repeat-containing domain"/>
    <property type="match status" value="2"/>
</dbReference>
<dbReference type="Proteomes" id="UP000215289">
    <property type="component" value="Unassembled WGS sequence"/>
</dbReference>
<dbReference type="OrthoDB" id="4454093at2759"/>
<protein>
    <recommendedName>
        <fullName evidence="4">F-box domain-containing protein</fullName>
    </recommendedName>
</protein>
<evidence type="ECO:0000256" key="1">
    <source>
        <dbReference type="ARBA" id="ARBA00022737"/>
    </source>
</evidence>
<evidence type="ECO:0000256" key="3">
    <source>
        <dbReference type="PROSITE-ProRule" id="PRU00023"/>
    </source>
</evidence>
<comment type="caution">
    <text evidence="5">The sequence shown here is derived from an EMBL/GenBank/DDBJ whole genome shotgun (WGS) entry which is preliminary data.</text>
</comment>
<keyword evidence="1" id="KW-0677">Repeat</keyword>
<feature type="repeat" description="ANK" evidence="3">
    <location>
        <begin position="123"/>
        <end position="155"/>
    </location>
</feature>
<dbReference type="EMBL" id="NIDN02000011">
    <property type="protein sequence ID" value="RLM00784.1"/>
    <property type="molecule type" value="Genomic_DNA"/>
</dbReference>
<accession>A0A229XBI3</accession>
<dbReference type="PROSITE" id="PS50297">
    <property type="entry name" value="ANK_REP_REGION"/>
    <property type="match status" value="3"/>
</dbReference>
<feature type="repeat" description="ANK" evidence="3">
    <location>
        <begin position="245"/>
        <end position="277"/>
    </location>
</feature>
<keyword evidence="2 3" id="KW-0040">ANK repeat</keyword>
<dbReference type="InterPro" id="IPR050745">
    <property type="entry name" value="Multifunctional_regulatory"/>
</dbReference>
<dbReference type="InterPro" id="IPR001810">
    <property type="entry name" value="F-box_dom"/>
</dbReference>
<evidence type="ECO:0000313" key="5">
    <source>
        <dbReference type="EMBL" id="RLM00784.1"/>
    </source>
</evidence>
<keyword evidence="6" id="KW-1185">Reference proteome</keyword>
<dbReference type="SMART" id="SM00248">
    <property type="entry name" value="ANK"/>
    <property type="match status" value="6"/>
</dbReference>
<evidence type="ECO:0000256" key="2">
    <source>
        <dbReference type="ARBA" id="ARBA00023043"/>
    </source>
</evidence>
<reference evidence="5 6" key="1">
    <citation type="submission" date="2018-08" db="EMBL/GenBank/DDBJ databases">
        <title>Draft genome sequences of two Aspergillus turcosus clinical strains isolated from bronchoalveolar lavage fluid: one azole-susceptible and the other azole-resistant.</title>
        <authorList>
            <person name="Parent-Michaud M."/>
            <person name="Dufresne P.J."/>
            <person name="Fournier E."/>
            <person name="Martineau C."/>
            <person name="Moreira S."/>
            <person name="Perkins V."/>
            <person name="De Repentigny L."/>
            <person name="Dufresne S.F."/>
        </authorList>
    </citation>
    <scope>NUCLEOTIDE SEQUENCE [LARGE SCALE GENOMIC DNA]</scope>
    <source>
        <strain evidence="5">HMR AF 1038</strain>
    </source>
</reference>
<evidence type="ECO:0000259" key="4">
    <source>
        <dbReference type="PROSITE" id="PS50181"/>
    </source>
</evidence>
<organism evidence="5 6">
    <name type="scientific">Aspergillus turcosus</name>
    <dbReference type="NCBI Taxonomy" id="1245748"/>
    <lineage>
        <taxon>Eukaryota</taxon>
        <taxon>Fungi</taxon>
        <taxon>Dikarya</taxon>
        <taxon>Ascomycota</taxon>
        <taxon>Pezizomycotina</taxon>
        <taxon>Eurotiomycetes</taxon>
        <taxon>Eurotiomycetidae</taxon>
        <taxon>Eurotiales</taxon>
        <taxon>Aspergillaceae</taxon>
        <taxon>Aspergillus</taxon>
        <taxon>Aspergillus subgen. Fumigati</taxon>
    </lineage>
</organism>
<dbReference type="STRING" id="1245748.A0A229XBI3"/>
<name>A0A229XBI3_9EURO</name>
<dbReference type="AlphaFoldDB" id="A0A229XBI3"/>
<dbReference type="SUPFAM" id="SSF48403">
    <property type="entry name" value="Ankyrin repeat"/>
    <property type="match status" value="1"/>
</dbReference>
<sequence>MLLMNLPSELIILISEFLENKELSALLQTSSRFANLLGLLLLDRGLSDPKLEILMWAAANGDEEIIREILLRAQHKQIKIPPQVKDSMLMTAVRYQRVDLLEYLVRTVGANLSAMLPHKYSVSPRTALHEAAQQGDKVITQKLIELGAEVNAIDSEGLAALHYAVWKPRREDASADEAWNTDEELEYDVNSLAILRLLLKHGAQTEVVEPDLGQTPLLWASIDGNTEAIRVLLDHGADITASDSEGCTALHSAAESGNPEAVELLIEKGADIFAISHNADTPLDVSASELVREVLRKAGALTGPELGRELERLLHDPQYQP</sequence>